<dbReference type="InterPro" id="IPR006175">
    <property type="entry name" value="YjgF/YER057c/UK114"/>
</dbReference>
<reference evidence="2 3" key="1">
    <citation type="submission" date="2016-12" db="EMBL/GenBank/DDBJ databases">
        <title>Domibacillus sp. SAOS 44 whole genome sequencing.</title>
        <authorList>
            <person name="Verma A."/>
            <person name="Krishnamurthi S."/>
        </authorList>
    </citation>
    <scope>NUCLEOTIDE SEQUENCE [LARGE SCALE GENOMIC DNA]</scope>
    <source>
        <strain evidence="2 3">SAOS 44</strain>
    </source>
</reference>
<accession>A0A1Q5P6A6</accession>
<dbReference type="GO" id="GO:0005829">
    <property type="term" value="C:cytosol"/>
    <property type="evidence" value="ECO:0007669"/>
    <property type="project" value="TreeGrafter"/>
</dbReference>
<comment type="caution">
    <text evidence="2">The sequence shown here is derived from an EMBL/GenBank/DDBJ whole genome shotgun (WGS) entry which is preliminary data.</text>
</comment>
<dbReference type="CDD" id="cd00448">
    <property type="entry name" value="YjgF_YER057c_UK114_family"/>
    <property type="match status" value="1"/>
</dbReference>
<name>A0A1Q5P6A6_9BACI</name>
<comment type="similarity">
    <text evidence="1">Belongs to the RutC family.</text>
</comment>
<dbReference type="EMBL" id="MRWQ01000002">
    <property type="protein sequence ID" value="OKL37786.1"/>
    <property type="molecule type" value="Genomic_DNA"/>
</dbReference>
<dbReference type="SUPFAM" id="SSF55298">
    <property type="entry name" value="YjgF-like"/>
    <property type="match status" value="1"/>
</dbReference>
<dbReference type="OrthoDB" id="9803101at2"/>
<dbReference type="RefSeq" id="WP_073710423.1">
    <property type="nucleotide sequence ID" value="NZ_MRWQ01000002.1"/>
</dbReference>
<dbReference type="Pfam" id="PF01042">
    <property type="entry name" value="Ribonuc_L-PSP"/>
    <property type="match status" value="1"/>
</dbReference>
<evidence type="ECO:0000313" key="3">
    <source>
        <dbReference type="Proteomes" id="UP000186524"/>
    </source>
</evidence>
<dbReference type="GO" id="GO:0019239">
    <property type="term" value="F:deaminase activity"/>
    <property type="evidence" value="ECO:0007669"/>
    <property type="project" value="TreeGrafter"/>
</dbReference>
<dbReference type="Proteomes" id="UP000186524">
    <property type="component" value="Unassembled WGS sequence"/>
</dbReference>
<protein>
    <recommendedName>
        <fullName evidence="4">Enamine deaminase RidA</fullName>
    </recommendedName>
</protein>
<gene>
    <name evidence="2" type="ORF">BLL40_02890</name>
</gene>
<dbReference type="Gene3D" id="3.30.1330.40">
    <property type="entry name" value="RutC-like"/>
    <property type="match status" value="1"/>
</dbReference>
<dbReference type="PANTHER" id="PTHR11803:SF58">
    <property type="entry name" value="PROTEIN HMF1-RELATED"/>
    <property type="match status" value="1"/>
</dbReference>
<proteinExistence type="inferred from homology"/>
<dbReference type="InterPro" id="IPR035959">
    <property type="entry name" value="RutC-like_sf"/>
</dbReference>
<sequence length="136" mass="15101">MTLQKQRELFKVATQDPTHPYSSAVRFGDLVWTSGQIGMNSQGGIPDEFSEQIDLAFDNLEAALKTTGANLSTVLKISAFVTDINRLEEFNEVYRRRVTMDGAPARTTVQIASFQENILVEIDAVAYVANSERGKQ</sequence>
<evidence type="ECO:0008006" key="4">
    <source>
        <dbReference type="Google" id="ProtNLM"/>
    </source>
</evidence>
<dbReference type="STRING" id="1714354.BLL40_02890"/>
<evidence type="ECO:0000313" key="2">
    <source>
        <dbReference type="EMBL" id="OKL37786.1"/>
    </source>
</evidence>
<dbReference type="AlphaFoldDB" id="A0A1Q5P6A6"/>
<dbReference type="PANTHER" id="PTHR11803">
    <property type="entry name" value="2-IMINOBUTANOATE/2-IMINOPROPANOATE DEAMINASE RIDA"/>
    <property type="match status" value="1"/>
</dbReference>
<organism evidence="2 3">
    <name type="scientific">Domibacillus mangrovi</name>
    <dbReference type="NCBI Taxonomy" id="1714354"/>
    <lineage>
        <taxon>Bacteria</taxon>
        <taxon>Bacillati</taxon>
        <taxon>Bacillota</taxon>
        <taxon>Bacilli</taxon>
        <taxon>Bacillales</taxon>
        <taxon>Bacillaceae</taxon>
        <taxon>Domibacillus</taxon>
    </lineage>
</organism>
<evidence type="ECO:0000256" key="1">
    <source>
        <dbReference type="ARBA" id="ARBA00010552"/>
    </source>
</evidence>
<keyword evidence="3" id="KW-1185">Reference proteome</keyword>